<evidence type="ECO:0000313" key="4">
    <source>
        <dbReference type="EMBL" id="MBK7954464.1"/>
    </source>
</evidence>
<evidence type="ECO:0000313" key="5">
    <source>
        <dbReference type="Proteomes" id="UP000706151"/>
    </source>
</evidence>
<comment type="caution">
    <text evidence="4">The sequence shown here is derived from an EMBL/GenBank/DDBJ whole genome shotgun (WGS) entry which is preliminary data.</text>
</comment>
<evidence type="ECO:0000256" key="1">
    <source>
        <dbReference type="ARBA" id="ARBA00023235"/>
    </source>
</evidence>
<evidence type="ECO:0000256" key="2">
    <source>
        <dbReference type="PROSITE-ProRule" id="PRU00278"/>
    </source>
</evidence>
<organism evidence="4 5">
    <name type="scientific">Candidatus Accumulibacter affinis</name>
    <dbReference type="NCBI Taxonomy" id="2954384"/>
    <lineage>
        <taxon>Bacteria</taxon>
        <taxon>Pseudomonadati</taxon>
        <taxon>Pseudomonadota</taxon>
        <taxon>Betaproteobacteria</taxon>
        <taxon>Candidatus Accumulibacter</taxon>
    </lineage>
</organism>
<dbReference type="PROSITE" id="PS50198">
    <property type="entry name" value="PPIC_PPIASE_2"/>
    <property type="match status" value="1"/>
</dbReference>
<feature type="domain" description="PpiC" evidence="3">
    <location>
        <begin position="1"/>
        <end position="67"/>
    </location>
</feature>
<accession>A0A935W4U4</accession>
<dbReference type="PROSITE" id="PS01096">
    <property type="entry name" value="PPIC_PPIASE_1"/>
    <property type="match status" value="1"/>
</dbReference>
<dbReference type="EMBL" id="JADJOT010000009">
    <property type="protein sequence ID" value="MBK7954464.1"/>
    <property type="molecule type" value="Genomic_DNA"/>
</dbReference>
<dbReference type="Pfam" id="PF00639">
    <property type="entry name" value="Rotamase"/>
    <property type="match status" value="1"/>
</dbReference>
<dbReference type="AlphaFoldDB" id="A0A935W4U4"/>
<dbReference type="SUPFAM" id="SSF54534">
    <property type="entry name" value="FKBP-like"/>
    <property type="match status" value="1"/>
</dbReference>
<name>A0A935W4U4_9PROT</name>
<dbReference type="Gene3D" id="3.10.50.40">
    <property type="match status" value="1"/>
</dbReference>
<keyword evidence="1 2" id="KW-0413">Isomerase</keyword>
<proteinExistence type="predicted"/>
<dbReference type="InterPro" id="IPR023058">
    <property type="entry name" value="PPIase_PpiC_CS"/>
</dbReference>
<dbReference type="Proteomes" id="UP000706151">
    <property type="component" value="Unassembled WGS sequence"/>
</dbReference>
<reference evidence="4 5" key="1">
    <citation type="submission" date="2020-10" db="EMBL/GenBank/DDBJ databases">
        <title>Connecting structure to function with the recovery of over 1000 high-quality activated sludge metagenome-assembled genomes encoding full-length rRNA genes using long-read sequencing.</title>
        <authorList>
            <person name="Singleton C.M."/>
            <person name="Petriglieri F."/>
            <person name="Kristensen J.M."/>
            <person name="Kirkegaard R.H."/>
            <person name="Michaelsen T.Y."/>
            <person name="Andersen M.H."/>
            <person name="Karst S.M."/>
            <person name="Dueholm M.S."/>
            <person name="Nielsen P.H."/>
            <person name="Albertsen M."/>
        </authorList>
    </citation>
    <scope>NUCLEOTIDE SEQUENCE [LARGE SCALE GENOMIC DNA]</scope>
    <source>
        <strain evidence="4">Fred_18-Q3-R57-64_BAT3C.720</strain>
    </source>
</reference>
<protein>
    <submittedName>
        <fullName evidence="4">Peptidylprolyl isomerase</fullName>
    </submittedName>
</protein>
<gene>
    <name evidence="4" type="ORF">IPK02_11160</name>
</gene>
<dbReference type="InterPro" id="IPR046357">
    <property type="entry name" value="PPIase_dom_sf"/>
</dbReference>
<dbReference type="GO" id="GO:0003755">
    <property type="term" value="F:peptidyl-prolyl cis-trans isomerase activity"/>
    <property type="evidence" value="ECO:0007669"/>
    <property type="project" value="UniProtKB-KW"/>
</dbReference>
<keyword evidence="2" id="KW-0697">Rotamase</keyword>
<evidence type="ECO:0000259" key="3">
    <source>
        <dbReference type="PROSITE" id="PS50198"/>
    </source>
</evidence>
<sequence length="84" mass="9514">MLRHILVTIHEQLADNQRQPARDRIEAIRSRLLKEPQRFAEQALKHSECPTAINGGLLGSVPRGQLYAGSRPLPLPWTRQASPR</sequence>
<dbReference type="InterPro" id="IPR000297">
    <property type="entry name" value="PPIase_PpiC"/>
</dbReference>